<reference evidence="3" key="1">
    <citation type="submission" date="2018-06" db="EMBL/GenBank/DDBJ databases">
        <authorList>
            <person name="Lum Nde A."/>
            <person name="Hugo C."/>
        </authorList>
    </citation>
    <scope>NUCLEOTIDE SEQUENCE [LARGE SCALE GENOMIC DNA]</scope>
    <source>
        <strain evidence="3">1_F178</strain>
    </source>
</reference>
<sequence>MSDFNIRFIFLLLFWVSENPYQIVAYYPFCINPTLSVIIRSILLSTNLLFLLSFSSIFFL</sequence>
<feature type="transmembrane region" description="Helical" evidence="1">
    <location>
        <begin position="35"/>
        <end position="59"/>
    </location>
</feature>
<keyword evidence="1" id="KW-1133">Transmembrane helix</keyword>
<dbReference type="EMBL" id="QNVT01000019">
    <property type="protein sequence ID" value="REC60915.1"/>
    <property type="molecule type" value="Genomic_DNA"/>
</dbReference>
<keyword evidence="1" id="KW-0472">Membrane</keyword>
<dbReference type="AlphaFoldDB" id="A0A3D9C4W6"/>
<keyword evidence="1" id="KW-0812">Transmembrane</keyword>
<dbReference type="Proteomes" id="UP000256686">
    <property type="component" value="Unassembled WGS sequence"/>
</dbReference>
<gene>
    <name evidence="2" type="ORF">DRF65_17920</name>
</gene>
<proteinExistence type="predicted"/>
<evidence type="ECO:0000313" key="3">
    <source>
        <dbReference type="Proteomes" id="UP000256686"/>
    </source>
</evidence>
<name>A0A3D9C4W6_9FLAO</name>
<accession>A0A3D9C4W6</accession>
<protein>
    <submittedName>
        <fullName evidence="2">Uncharacterized protein</fullName>
    </submittedName>
</protein>
<evidence type="ECO:0000256" key="1">
    <source>
        <dbReference type="SAM" id="Phobius"/>
    </source>
</evidence>
<keyword evidence="3" id="KW-1185">Reference proteome</keyword>
<comment type="caution">
    <text evidence="2">The sequence shown here is derived from an EMBL/GenBank/DDBJ whole genome shotgun (WGS) entry which is preliminary data.</text>
</comment>
<organism evidence="2 3">
    <name type="scientific">Chryseobacterium pennae</name>
    <dbReference type="NCBI Taxonomy" id="2258962"/>
    <lineage>
        <taxon>Bacteria</taxon>
        <taxon>Pseudomonadati</taxon>
        <taxon>Bacteroidota</taxon>
        <taxon>Flavobacteriia</taxon>
        <taxon>Flavobacteriales</taxon>
        <taxon>Weeksellaceae</taxon>
        <taxon>Chryseobacterium group</taxon>
        <taxon>Chryseobacterium</taxon>
    </lineage>
</organism>
<evidence type="ECO:0000313" key="2">
    <source>
        <dbReference type="EMBL" id="REC60915.1"/>
    </source>
</evidence>